<evidence type="ECO:0000313" key="1">
    <source>
        <dbReference type="EMBL" id="KFF02854.1"/>
    </source>
</evidence>
<name>A0A085ZEJ0_9FLAO</name>
<organism evidence="1 2">
    <name type="scientific">Chryseobacterium luteum</name>
    <dbReference type="NCBI Taxonomy" id="421531"/>
    <lineage>
        <taxon>Bacteria</taxon>
        <taxon>Pseudomonadati</taxon>
        <taxon>Bacteroidota</taxon>
        <taxon>Flavobacteriia</taxon>
        <taxon>Flavobacteriales</taxon>
        <taxon>Weeksellaceae</taxon>
        <taxon>Chryseobacterium group</taxon>
        <taxon>Chryseobacterium</taxon>
    </lineage>
</organism>
<comment type="caution">
    <text evidence="1">The sequence shown here is derived from an EMBL/GenBank/DDBJ whole genome shotgun (WGS) entry which is preliminary data.</text>
</comment>
<evidence type="ECO:0008006" key="3">
    <source>
        <dbReference type="Google" id="ProtNLM"/>
    </source>
</evidence>
<protein>
    <recommendedName>
        <fullName evidence="3">DUF4595 domain-containing protein</fullName>
    </recommendedName>
</protein>
<accession>A0A085ZEJ0</accession>
<sequence>MKITLKNIASNSSNQMKNNDQLHFKIFFSIGLIILLFSSCSDDKSDEIPADINTLACKNRPNKISFGDDTSTIIYNMQDKPIEITTKEYNQAAPTEQPVTTVFKIDYNAQGNVNKVSKFVANHLESSYGLEYNSGGKLIKQSEFNGQGALVASTTSQYDGNVLMSIATHKEGNSVDVTTIYQYADGNLIKKSIQNLYDLDSQEYYNADYTYTYFLDRESKIKTYFEGPLGLLFISKLSNQQSLQYLPNRADYQLYFAKETPSEKKMLKNIEIIAHRYTTHDTTNIKYSYEYDSDGFPTVQRGTYKNITRRYVPTPFGGSVFLVTPHNNTYERNTNYYCN</sequence>
<dbReference type="Proteomes" id="UP000028703">
    <property type="component" value="Unassembled WGS sequence"/>
</dbReference>
<dbReference type="AlphaFoldDB" id="A0A085ZEJ0"/>
<dbReference type="EMBL" id="JPRO01000010">
    <property type="protein sequence ID" value="KFF02854.1"/>
    <property type="molecule type" value="Genomic_DNA"/>
</dbReference>
<evidence type="ECO:0000313" key="2">
    <source>
        <dbReference type="Proteomes" id="UP000028703"/>
    </source>
</evidence>
<reference evidence="1 2" key="1">
    <citation type="submission" date="2014-07" db="EMBL/GenBank/DDBJ databases">
        <title>Genome of Chryseobacterium luteum DSM 18605.</title>
        <authorList>
            <person name="Stropko S.J."/>
            <person name="Pipes S.E."/>
            <person name="Newman J.D."/>
        </authorList>
    </citation>
    <scope>NUCLEOTIDE SEQUENCE [LARGE SCALE GENOMIC DNA]</scope>
    <source>
        <strain evidence="1 2">DSM 18605</strain>
    </source>
</reference>
<keyword evidence="2" id="KW-1185">Reference proteome</keyword>
<gene>
    <name evidence="1" type="ORF">IX38_12915</name>
</gene>
<proteinExistence type="predicted"/>